<protein>
    <submittedName>
        <fullName evidence="1">Uncharacterized protein</fullName>
    </submittedName>
</protein>
<accession>A0ABN6JJV7</accession>
<proteinExistence type="predicted"/>
<keyword evidence="2" id="KW-1185">Reference proteome</keyword>
<dbReference type="EMBL" id="AP024956">
    <property type="protein sequence ID" value="BCZ81142.1"/>
    <property type="molecule type" value="Genomic_DNA"/>
</dbReference>
<evidence type="ECO:0000313" key="2">
    <source>
        <dbReference type="Proteomes" id="UP001319874"/>
    </source>
</evidence>
<reference evidence="1 2" key="1">
    <citation type="journal article" date="2022" name="Front. Microbiol.">
        <title>Identification and characterization of a novel class of self-sufficient cytochrome P450 hydroxylase involved in cyclohexanecarboxylate degradation in Paraburkholderia terrae strain KU-64.</title>
        <authorList>
            <person name="Yamamoto T."/>
            <person name="Hasegawa Y."/>
            <person name="Iwaki H."/>
        </authorList>
    </citation>
    <scope>NUCLEOTIDE SEQUENCE [LARGE SCALE GENOMIC DNA]</scope>
    <source>
        <strain evidence="1 2">KU-64</strain>
    </source>
</reference>
<sequence>MIKAAPGSSDAFLLAAACHAASRESFPSTILEWNQPIRLGRTLTIGTYELCRTASTEYIFINDCATDRQQYIQDWLKTTNPSSAASSWYKKHKESSEFHLMSIRVDRINLDTALVDTMCYRTKREPPLPLPQQIRAYVNGSGDPGSF</sequence>
<gene>
    <name evidence="1" type="ORF">PTKU64_48170</name>
</gene>
<organism evidence="1 2">
    <name type="scientific">Paraburkholderia terrae</name>
    <dbReference type="NCBI Taxonomy" id="311230"/>
    <lineage>
        <taxon>Bacteria</taxon>
        <taxon>Pseudomonadati</taxon>
        <taxon>Pseudomonadota</taxon>
        <taxon>Betaproteobacteria</taxon>
        <taxon>Burkholderiales</taxon>
        <taxon>Burkholderiaceae</taxon>
        <taxon>Paraburkholderia</taxon>
    </lineage>
</organism>
<name>A0ABN6JJV7_9BURK</name>
<dbReference type="Proteomes" id="UP001319874">
    <property type="component" value="Chromosome 2"/>
</dbReference>
<evidence type="ECO:0000313" key="1">
    <source>
        <dbReference type="EMBL" id="BCZ81142.1"/>
    </source>
</evidence>